<proteinExistence type="predicted"/>
<reference evidence="1" key="1">
    <citation type="submission" date="2020-09" db="EMBL/GenBank/DDBJ databases">
        <title>Genome-Enabled Discovery of Anthraquinone Biosynthesis in Senna tora.</title>
        <authorList>
            <person name="Kang S.-H."/>
            <person name="Pandey R.P."/>
            <person name="Lee C.-M."/>
            <person name="Sim J.-S."/>
            <person name="Jeong J.-T."/>
            <person name="Choi B.-S."/>
            <person name="Jung M."/>
            <person name="Ginzburg D."/>
            <person name="Zhao K."/>
            <person name="Won S.Y."/>
            <person name="Oh T.-J."/>
            <person name="Yu Y."/>
            <person name="Kim N.-H."/>
            <person name="Lee O.R."/>
            <person name="Lee T.-H."/>
            <person name="Bashyal P."/>
            <person name="Kim T.-S."/>
            <person name="Lee W.-H."/>
            <person name="Kawkins C."/>
            <person name="Kim C.-K."/>
            <person name="Kim J.S."/>
            <person name="Ahn B.O."/>
            <person name="Rhee S.Y."/>
            <person name="Sohng J.K."/>
        </authorList>
    </citation>
    <scope>NUCLEOTIDE SEQUENCE</scope>
    <source>
        <tissue evidence="1">Leaf</tissue>
    </source>
</reference>
<sequence length="48" mass="5318">METDHSNSKETKYTIFIQKFVRPPARNLHCLQVNRSGNRGDGAGTGNA</sequence>
<dbReference type="EMBL" id="JAAIUW010000009">
    <property type="protein sequence ID" value="KAF7815588.1"/>
    <property type="molecule type" value="Genomic_DNA"/>
</dbReference>
<evidence type="ECO:0000313" key="2">
    <source>
        <dbReference type="Proteomes" id="UP000634136"/>
    </source>
</evidence>
<protein>
    <submittedName>
        <fullName evidence="1">Uncharacterized protein</fullName>
    </submittedName>
</protein>
<dbReference type="AlphaFoldDB" id="A0A834T3D0"/>
<keyword evidence="2" id="KW-1185">Reference proteome</keyword>
<dbReference type="Proteomes" id="UP000634136">
    <property type="component" value="Unassembled WGS sequence"/>
</dbReference>
<name>A0A834T3D0_9FABA</name>
<evidence type="ECO:0000313" key="1">
    <source>
        <dbReference type="EMBL" id="KAF7815588.1"/>
    </source>
</evidence>
<comment type="caution">
    <text evidence="1">The sequence shown here is derived from an EMBL/GenBank/DDBJ whole genome shotgun (WGS) entry which is preliminary data.</text>
</comment>
<accession>A0A834T3D0</accession>
<organism evidence="1 2">
    <name type="scientific">Senna tora</name>
    <dbReference type="NCBI Taxonomy" id="362788"/>
    <lineage>
        <taxon>Eukaryota</taxon>
        <taxon>Viridiplantae</taxon>
        <taxon>Streptophyta</taxon>
        <taxon>Embryophyta</taxon>
        <taxon>Tracheophyta</taxon>
        <taxon>Spermatophyta</taxon>
        <taxon>Magnoliopsida</taxon>
        <taxon>eudicotyledons</taxon>
        <taxon>Gunneridae</taxon>
        <taxon>Pentapetalae</taxon>
        <taxon>rosids</taxon>
        <taxon>fabids</taxon>
        <taxon>Fabales</taxon>
        <taxon>Fabaceae</taxon>
        <taxon>Caesalpinioideae</taxon>
        <taxon>Cassia clade</taxon>
        <taxon>Senna</taxon>
    </lineage>
</organism>
<gene>
    <name evidence="1" type="ORF">G2W53_029557</name>
</gene>